<sequence>MTATKKRQIIHLACVEQKKATSCSSGDVEARRAGGGKRRSGEPLRDGGEGRGDPGEGSGGAPFWADGGREGDEGVDTGAS</sequence>
<proteinExistence type="predicted"/>
<dbReference type="EMBL" id="SPHZ02000006">
    <property type="protein sequence ID" value="KAF0909945.1"/>
    <property type="molecule type" value="Genomic_DNA"/>
</dbReference>
<keyword evidence="3" id="KW-1185">Reference proteome</keyword>
<evidence type="ECO:0000256" key="1">
    <source>
        <dbReference type="SAM" id="MobiDB-lite"/>
    </source>
</evidence>
<evidence type="ECO:0000313" key="2">
    <source>
        <dbReference type="EMBL" id="KAF0909945.1"/>
    </source>
</evidence>
<gene>
    <name evidence="2" type="ORF">E2562_001201</name>
</gene>
<feature type="region of interest" description="Disordered" evidence="1">
    <location>
        <begin position="18"/>
        <end position="80"/>
    </location>
</feature>
<reference evidence="2 3" key="1">
    <citation type="submission" date="2019-11" db="EMBL/GenBank/DDBJ databases">
        <title>Whole genome sequence of Oryza granulata.</title>
        <authorList>
            <person name="Li W."/>
        </authorList>
    </citation>
    <scope>NUCLEOTIDE SEQUENCE [LARGE SCALE GENOMIC DNA]</scope>
    <source>
        <strain evidence="3">cv. Menghai</strain>
        <tissue evidence="2">Leaf</tissue>
    </source>
</reference>
<evidence type="ECO:0000313" key="3">
    <source>
        <dbReference type="Proteomes" id="UP000479710"/>
    </source>
</evidence>
<dbReference type="AlphaFoldDB" id="A0A6G1DB02"/>
<name>A0A6G1DB02_9ORYZ</name>
<feature type="compositionally biased region" description="Basic and acidic residues" evidence="1">
    <location>
        <begin position="39"/>
        <end position="54"/>
    </location>
</feature>
<comment type="caution">
    <text evidence="2">The sequence shown here is derived from an EMBL/GenBank/DDBJ whole genome shotgun (WGS) entry which is preliminary data.</text>
</comment>
<protein>
    <submittedName>
        <fullName evidence="2">Uncharacterized protein</fullName>
    </submittedName>
</protein>
<organism evidence="2 3">
    <name type="scientific">Oryza meyeriana var. granulata</name>
    <dbReference type="NCBI Taxonomy" id="110450"/>
    <lineage>
        <taxon>Eukaryota</taxon>
        <taxon>Viridiplantae</taxon>
        <taxon>Streptophyta</taxon>
        <taxon>Embryophyta</taxon>
        <taxon>Tracheophyta</taxon>
        <taxon>Spermatophyta</taxon>
        <taxon>Magnoliopsida</taxon>
        <taxon>Liliopsida</taxon>
        <taxon>Poales</taxon>
        <taxon>Poaceae</taxon>
        <taxon>BOP clade</taxon>
        <taxon>Oryzoideae</taxon>
        <taxon>Oryzeae</taxon>
        <taxon>Oryzinae</taxon>
        <taxon>Oryza</taxon>
        <taxon>Oryza meyeriana</taxon>
    </lineage>
</organism>
<dbReference type="Proteomes" id="UP000479710">
    <property type="component" value="Unassembled WGS sequence"/>
</dbReference>
<accession>A0A6G1DB02</accession>